<dbReference type="PANTHER" id="PTHR35374">
    <property type="entry name" value="CYCLIN-DEPENDENT KINASE 11A-LIKE"/>
    <property type="match status" value="1"/>
</dbReference>
<dbReference type="PANTHER" id="PTHR35374:SF1">
    <property type="entry name" value="PROTEIN KINASE DOMAIN-CONTAINING PROTEIN"/>
    <property type="match status" value="1"/>
</dbReference>
<proteinExistence type="predicted"/>
<sequence length="196" mass="22899">MAYVKKEFDGKHIIIGKFTYTATKCLLELLFKKKPGKFLYEDAKNYKFILKDTKAAHLLELLFKKKPGKFLYEDAKNYKFILKDTKAAHVNYDGEKRYAASKAYKYMNIVKPVIHGKNPNVWWTRTWKTGLGLQSKVPQRKTVVPYGKVEYKYWDNVNELCDRLKLLIASRDAGHTGHENEILAIIEELKESQTIM</sequence>
<evidence type="ECO:0000313" key="3">
    <source>
        <dbReference type="Proteomes" id="UP001458880"/>
    </source>
</evidence>
<feature type="domain" description="DUF8207" evidence="1">
    <location>
        <begin position="58"/>
        <end position="113"/>
    </location>
</feature>
<protein>
    <recommendedName>
        <fullName evidence="1">DUF8207 domain-containing protein</fullName>
    </recommendedName>
</protein>
<evidence type="ECO:0000259" key="1">
    <source>
        <dbReference type="Pfam" id="PF26634"/>
    </source>
</evidence>
<reference evidence="2 3" key="1">
    <citation type="journal article" date="2024" name="BMC Genomics">
        <title>De novo assembly and annotation of Popillia japonica's genome with initial clues to its potential as an invasive pest.</title>
        <authorList>
            <person name="Cucini C."/>
            <person name="Boschi S."/>
            <person name="Funari R."/>
            <person name="Cardaioli E."/>
            <person name="Iannotti N."/>
            <person name="Marturano G."/>
            <person name="Paoli F."/>
            <person name="Bruttini M."/>
            <person name="Carapelli A."/>
            <person name="Frati F."/>
            <person name="Nardi F."/>
        </authorList>
    </citation>
    <scope>NUCLEOTIDE SEQUENCE [LARGE SCALE GENOMIC DNA]</scope>
    <source>
        <strain evidence="2">DMR45628</strain>
    </source>
</reference>
<dbReference type="AlphaFoldDB" id="A0AAW1LYW9"/>
<dbReference type="EMBL" id="JASPKY010000080">
    <property type="protein sequence ID" value="KAK9738948.1"/>
    <property type="molecule type" value="Genomic_DNA"/>
</dbReference>
<comment type="caution">
    <text evidence="2">The sequence shown here is derived from an EMBL/GenBank/DDBJ whole genome shotgun (WGS) entry which is preliminary data.</text>
</comment>
<name>A0AAW1LYW9_POPJA</name>
<dbReference type="Pfam" id="PF26634">
    <property type="entry name" value="DUF8207"/>
    <property type="match status" value="2"/>
</dbReference>
<gene>
    <name evidence="2" type="ORF">QE152_g9405</name>
</gene>
<accession>A0AAW1LYW9</accession>
<dbReference type="InterPro" id="IPR058520">
    <property type="entry name" value="DUF8207"/>
</dbReference>
<organism evidence="2 3">
    <name type="scientific">Popillia japonica</name>
    <name type="common">Japanese beetle</name>
    <dbReference type="NCBI Taxonomy" id="7064"/>
    <lineage>
        <taxon>Eukaryota</taxon>
        <taxon>Metazoa</taxon>
        <taxon>Ecdysozoa</taxon>
        <taxon>Arthropoda</taxon>
        <taxon>Hexapoda</taxon>
        <taxon>Insecta</taxon>
        <taxon>Pterygota</taxon>
        <taxon>Neoptera</taxon>
        <taxon>Endopterygota</taxon>
        <taxon>Coleoptera</taxon>
        <taxon>Polyphaga</taxon>
        <taxon>Scarabaeiformia</taxon>
        <taxon>Scarabaeidae</taxon>
        <taxon>Rutelinae</taxon>
        <taxon>Popillia</taxon>
    </lineage>
</organism>
<keyword evidence="3" id="KW-1185">Reference proteome</keyword>
<feature type="domain" description="DUF8207" evidence="1">
    <location>
        <begin position="7"/>
        <end position="56"/>
    </location>
</feature>
<dbReference type="Proteomes" id="UP001458880">
    <property type="component" value="Unassembled WGS sequence"/>
</dbReference>
<evidence type="ECO:0000313" key="2">
    <source>
        <dbReference type="EMBL" id="KAK9738948.1"/>
    </source>
</evidence>